<gene>
    <name evidence="2" type="ORF">AVEN_65801_1</name>
</gene>
<evidence type="ECO:0000256" key="1">
    <source>
        <dbReference type="SAM" id="MobiDB-lite"/>
    </source>
</evidence>
<comment type="caution">
    <text evidence="2">The sequence shown here is derived from an EMBL/GenBank/DDBJ whole genome shotgun (WGS) entry which is preliminary data.</text>
</comment>
<proteinExistence type="predicted"/>
<organism evidence="2 3">
    <name type="scientific">Araneus ventricosus</name>
    <name type="common">Orbweaver spider</name>
    <name type="synonym">Epeira ventricosa</name>
    <dbReference type="NCBI Taxonomy" id="182803"/>
    <lineage>
        <taxon>Eukaryota</taxon>
        <taxon>Metazoa</taxon>
        <taxon>Ecdysozoa</taxon>
        <taxon>Arthropoda</taxon>
        <taxon>Chelicerata</taxon>
        <taxon>Arachnida</taxon>
        <taxon>Araneae</taxon>
        <taxon>Araneomorphae</taxon>
        <taxon>Entelegynae</taxon>
        <taxon>Araneoidea</taxon>
        <taxon>Araneidae</taxon>
        <taxon>Araneus</taxon>
    </lineage>
</organism>
<feature type="region of interest" description="Disordered" evidence="1">
    <location>
        <begin position="32"/>
        <end position="81"/>
    </location>
</feature>
<accession>A0A4Y2CEK3</accession>
<feature type="compositionally biased region" description="Basic and acidic residues" evidence="1">
    <location>
        <begin position="72"/>
        <end position="81"/>
    </location>
</feature>
<reference evidence="2 3" key="1">
    <citation type="journal article" date="2019" name="Sci. Rep.">
        <title>Orb-weaving spider Araneus ventricosus genome elucidates the spidroin gene catalogue.</title>
        <authorList>
            <person name="Kono N."/>
            <person name="Nakamura H."/>
            <person name="Ohtoshi R."/>
            <person name="Moran D.A.P."/>
            <person name="Shinohara A."/>
            <person name="Yoshida Y."/>
            <person name="Fujiwara M."/>
            <person name="Mori M."/>
            <person name="Tomita M."/>
            <person name="Arakawa K."/>
        </authorList>
    </citation>
    <scope>NUCLEOTIDE SEQUENCE [LARGE SCALE GENOMIC DNA]</scope>
</reference>
<dbReference type="EMBL" id="BGPR01086134">
    <property type="protein sequence ID" value="GBM02238.1"/>
    <property type="molecule type" value="Genomic_DNA"/>
</dbReference>
<evidence type="ECO:0000313" key="2">
    <source>
        <dbReference type="EMBL" id="GBM02238.1"/>
    </source>
</evidence>
<keyword evidence="3" id="KW-1185">Reference proteome</keyword>
<protein>
    <submittedName>
        <fullName evidence="2">Uncharacterized protein</fullName>
    </submittedName>
</protein>
<dbReference type="Proteomes" id="UP000499080">
    <property type="component" value="Unassembled WGS sequence"/>
</dbReference>
<evidence type="ECO:0000313" key="3">
    <source>
        <dbReference type="Proteomes" id="UP000499080"/>
    </source>
</evidence>
<sequence>MPLTKEFQNHHRRKYDFQRRKIKFKRKLDVINESEEHGNDPSLHNLPSPGEIETDVKIVDNTVAAESSNEMSSEHPENSCK</sequence>
<feature type="non-terminal residue" evidence="2">
    <location>
        <position position="81"/>
    </location>
</feature>
<name>A0A4Y2CEK3_ARAVE</name>
<dbReference type="AlphaFoldDB" id="A0A4Y2CEK3"/>